<dbReference type="Proteomes" id="UP000186698">
    <property type="component" value="Chromosome 2S"/>
</dbReference>
<dbReference type="PROSITE" id="PS00028">
    <property type="entry name" value="ZINC_FINGER_C2H2_1"/>
    <property type="match status" value="4"/>
</dbReference>
<evidence type="ECO:0000256" key="2">
    <source>
        <dbReference type="ARBA" id="ARBA00006991"/>
    </source>
</evidence>
<evidence type="ECO:0000259" key="13">
    <source>
        <dbReference type="PROSITE" id="PS50157"/>
    </source>
</evidence>
<dbReference type="FunFam" id="3.30.160.60:FF:000204">
    <property type="entry name" value="Zinc finger protein 331"/>
    <property type="match status" value="1"/>
</dbReference>
<evidence type="ECO:0000256" key="1">
    <source>
        <dbReference type="ARBA" id="ARBA00004123"/>
    </source>
</evidence>
<dbReference type="PANTHER" id="PTHR16515:SF61">
    <property type="entry name" value="NOVEL ZINC FINGER PROTEIN"/>
    <property type="match status" value="1"/>
</dbReference>
<feature type="region of interest" description="Disordered" evidence="12">
    <location>
        <begin position="250"/>
        <end position="271"/>
    </location>
</feature>
<evidence type="ECO:0000256" key="12">
    <source>
        <dbReference type="SAM" id="MobiDB-lite"/>
    </source>
</evidence>
<keyword evidence="6" id="KW-0862">Zinc</keyword>
<dbReference type="Gene3D" id="3.30.160.60">
    <property type="entry name" value="Classic Zinc Finger"/>
    <property type="match status" value="4"/>
</dbReference>
<keyword evidence="14" id="KW-1185">Reference proteome</keyword>
<reference evidence="16" key="2">
    <citation type="submission" date="2025-04" db="UniProtKB">
        <authorList>
            <consortium name="RefSeq"/>
        </authorList>
    </citation>
    <scope>IDENTIFICATION</scope>
    <source>
        <strain evidence="16">J_2021</strain>
        <tissue evidence="16">Erythrocytes</tissue>
    </source>
</reference>
<dbReference type="Pfam" id="PF00096">
    <property type="entry name" value="zf-C2H2"/>
    <property type="match status" value="3"/>
</dbReference>
<evidence type="ECO:0000313" key="16">
    <source>
        <dbReference type="RefSeq" id="XP_041440566.1"/>
    </source>
</evidence>
<dbReference type="GeneID" id="108710056"/>
<keyword evidence="5 11" id="KW-0863">Zinc-finger</keyword>
<dbReference type="SUPFAM" id="SSF57667">
    <property type="entry name" value="beta-beta-alpha zinc fingers"/>
    <property type="match status" value="2"/>
</dbReference>
<keyword evidence="4" id="KW-0677">Repeat</keyword>
<feature type="region of interest" description="Disordered" evidence="12">
    <location>
        <begin position="71"/>
        <end position="107"/>
    </location>
</feature>
<feature type="domain" description="C2H2-type" evidence="13">
    <location>
        <begin position="405"/>
        <end position="432"/>
    </location>
</feature>
<accession>A0A8J1MGQ1</accession>
<dbReference type="GO" id="GO:0000981">
    <property type="term" value="F:DNA-binding transcription factor activity, RNA polymerase II-specific"/>
    <property type="evidence" value="ECO:0000318"/>
    <property type="project" value="GO_Central"/>
</dbReference>
<evidence type="ECO:0000256" key="11">
    <source>
        <dbReference type="PROSITE-ProRule" id="PRU00042"/>
    </source>
</evidence>
<comment type="similarity">
    <text evidence="2">Belongs to the krueppel C2H2-type zinc-finger protein family.</text>
</comment>
<dbReference type="PROSITE" id="PS50157">
    <property type="entry name" value="ZINC_FINGER_C2H2_2"/>
    <property type="match status" value="4"/>
</dbReference>
<keyword evidence="9" id="KW-0804">Transcription</keyword>
<dbReference type="InterPro" id="IPR013087">
    <property type="entry name" value="Znf_C2H2_type"/>
</dbReference>
<keyword evidence="3" id="KW-0479">Metal-binding</keyword>
<organism evidence="14 16">
    <name type="scientific">Xenopus laevis</name>
    <name type="common">African clawed frog</name>
    <dbReference type="NCBI Taxonomy" id="8355"/>
    <lineage>
        <taxon>Eukaryota</taxon>
        <taxon>Metazoa</taxon>
        <taxon>Chordata</taxon>
        <taxon>Craniata</taxon>
        <taxon>Vertebrata</taxon>
        <taxon>Euteleostomi</taxon>
        <taxon>Amphibia</taxon>
        <taxon>Batrachia</taxon>
        <taxon>Anura</taxon>
        <taxon>Pipoidea</taxon>
        <taxon>Pipidae</taxon>
        <taxon>Xenopodinae</taxon>
        <taxon>Xenopus</taxon>
        <taxon>Xenopus</taxon>
    </lineage>
</organism>
<protein>
    <submittedName>
        <fullName evidence="15 16">Gastrula zinc finger protein XlCGF48.2-like isoform X1</fullName>
    </submittedName>
</protein>
<name>A0A8J1MGQ1_XENLA</name>
<keyword evidence="10" id="KW-0539">Nucleus</keyword>
<dbReference type="OrthoDB" id="9622403at2759"/>
<evidence type="ECO:0000256" key="9">
    <source>
        <dbReference type="ARBA" id="ARBA00023163"/>
    </source>
</evidence>
<dbReference type="FunFam" id="3.30.160.60:FF:002343">
    <property type="entry name" value="Zinc finger protein 33A"/>
    <property type="match status" value="1"/>
</dbReference>
<comment type="subcellular location">
    <subcellularLocation>
        <location evidence="1">Nucleus</location>
    </subcellularLocation>
</comment>
<feature type="domain" description="C2H2-type" evidence="13">
    <location>
        <begin position="377"/>
        <end position="404"/>
    </location>
</feature>
<dbReference type="GO" id="GO:0006357">
    <property type="term" value="P:regulation of transcription by RNA polymerase II"/>
    <property type="evidence" value="ECO:0000318"/>
    <property type="project" value="GO_Central"/>
</dbReference>
<dbReference type="RefSeq" id="XP_041440566.1">
    <property type="nucleotide sequence ID" value="XM_041584632.1"/>
</dbReference>
<gene>
    <name evidence="15 16" type="primary">LOC108710056</name>
</gene>
<dbReference type="SMART" id="SM00355">
    <property type="entry name" value="ZnF_C2H2"/>
    <property type="match status" value="4"/>
</dbReference>
<evidence type="ECO:0000256" key="5">
    <source>
        <dbReference type="ARBA" id="ARBA00022771"/>
    </source>
</evidence>
<evidence type="ECO:0000313" key="15">
    <source>
        <dbReference type="RefSeq" id="XP_041440565.1"/>
    </source>
</evidence>
<dbReference type="GO" id="GO:0000978">
    <property type="term" value="F:RNA polymerase II cis-regulatory region sequence-specific DNA binding"/>
    <property type="evidence" value="ECO:0000318"/>
    <property type="project" value="GO_Central"/>
</dbReference>
<evidence type="ECO:0000256" key="10">
    <source>
        <dbReference type="ARBA" id="ARBA00023242"/>
    </source>
</evidence>
<evidence type="ECO:0000256" key="3">
    <source>
        <dbReference type="ARBA" id="ARBA00022723"/>
    </source>
</evidence>
<evidence type="ECO:0000256" key="7">
    <source>
        <dbReference type="ARBA" id="ARBA00023015"/>
    </source>
</evidence>
<dbReference type="Pfam" id="PF13894">
    <property type="entry name" value="zf-C2H2_4"/>
    <property type="match status" value="1"/>
</dbReference>
<feature type="domain" description="C2H2-type" evidence="13">
    <location>
        <begin position="433"/>
        <end position="460"/>
    </location>
</feature>
<dbReference type="GO" id="GO:0008270">
    <property type="term" value="F:zinc ion binding"/>
    <property type="evidence" value="ECO:0007669"/>
    <property type="project" value="UniProtKB-KW"/>
</dbReference>
<feature type="region of interest" description="Disordered" evidence="12">
    <location>
        <begin position="333"/>
        <end position="353"/>
    </location>
</feature>
<dbReference type="PANTHER" id="PTHR16515">
    <property type="entry name" value="PR DOMAIN ZINC FINGER PROTEIN"/>
    <property type="match status" value="1"/>
</dbReference>
<dbReference type="FunFam" id="3.30.160.60:FF:000628">
    <property type="entry name" value="zinc finger protein 768"/>
    <property type="match status" value="1"/>
</dbReference>
<dbReference type="InterPro" id="IPR050331">
    <property type="entry name" value="Zinc_finger"/>
</dbReference>
<dbReference type="InterPro" id="IPR036236">
    <property type="entry name" value="Znf_C2H2_sf"/>
</dbReference>
<dbReference type="GO" id="GO:0005634">
    <property type="term" value="C:nucleus"/>
    <property type="evidence" value="ECO:0007669"/>
    <property type="project" value="UniProtKB-SubCell"/>
</dbReference>
<proteinExistence type="inferred from homology"/>
<sequence length="490" mass="55034">MGCNEVTVCGVIPFVLLPDSCTRSSSDSCYRTPSVAMIDMGSHQATERIVSLTLEILSLLTGEDYIVVKKQSKEGTATRRPSTPDGHVRSQSHKPNPPVGSLSPKRIPKRMELAAPEVLLRCDDAAVYLSMDEWEYLKGHKEHYQGAVIEDFHPTSSIGIRKIPMKLGGGAVAGKNKVSGTSGCDIVKPIQLWSERDKEAKLEPQEKIIHPNTCVDTSVVGEIQGDGLQVNASREHVNIVTVMERDQKENLAECQSPERNQEDTKKDQSLEERIHFTVSPKRHQMREPLLIPNPCIEKIQENPCVKIYEFKDDSINFESDVDCLPRTDSYELNKGSSVSEENGPTISALSQQSDAKCQKESGKHYTQTIGPDKEKQFVCSFCGKCFRTHSYITRHIRTHTGEKPFQCPVCSKWFSDKSVLVRHHKSHTGQKPFICSYCEKCFSQRAGLVEHLNLHTGDKPYMCPECGKCFKYRTSLKSHRRIHRGKSVCA</sequence>
<reference evidence="14" key="1">
    <citation type="submission" date="2024-06" db="UniProtKB">
        <authorList>
            <consortium name="RefSeq"/>
        </authorList>
    </citation>
    <scope>NUCLEOTIDE SEQUENCE [LARGE SCALE GENOMIC DNA]</scope>
    <source>
        <strain evidence="14 15">J_2021</strain>
        <tissue evidence="15">Erythrocytes</tissue>
    </source>
</reference>
<evidence type="ECO:0000256" key="6">
    <source>
        <dbReference type="ARBA" id="ARBA00022833"/>
    </source>
</evidence>
<keyword evidence="7" id="KW-0805">Transcription regulation</keyword>
<dbReference type="RefSeq" id="XP_041440565.1">
    <property type="nucleotide sequence ID" value="XM_041584631.1"/>
</dbReference>
<dbReference type="FunFam" id="3.30.160.60:FF:001480">
    <property type="entry name" value="Si:cabz01071911.3"/>
    <property type="match status" value="1"/>
</dbReference>
<evidence type="ECO:0000313" key="14">
    <source>
        <dbReference type="Proteomes" id="UP000186698"/>
    </source>
</evidence>
<feature type="compositionally biased region" description="Polar residues" evidence="12">
    <location>
        <begin position="334"/>
        <end position="353"/>
    </location>
</feature>
<evidence type="ECO:0000256" key="8">
    <source>
        <dbReference type="ARBA" id="ARBA00023125"/>
    </source>
</evidence>
<feature type="compositionally biased region" description="Basic and acidic residues" evidence="12">
    <location>
        <begin position="259"/>
        <end position="271"/>
    </location>
</feature>
<dbReference type="AlphaFoldDB" id="A0A8J1MGQ1"/>
<keyword evidence="8" id="KW-0238">DNA-binding</keyword>
<feature type="domain" description="C2H2-type" evidence="13">
    <location>
        <begin position="461"/>
        <end position="488"/>
    </location>
</feature>
<evidence type="ECO:0000256" key="4">
    <source>
        <dbReference type="ARBA" id="ARBA00022737"/>
    </source>
</evidence>